<keyword evidence="5" id="KW-1133">Transmembrane helix</keyword>
<evidence type="ECO:0000313" key="9">
    <source>
        <dbReference type="Proteomes" id="UP000009235"/>
    </source>
</evidence>
<dbReference type="SUPFAM" id="SSF111331">
    <property type="entry name" value="NAD kinase/diacylglycerol kinase-like"/>
    <property type="match status" value="1"/>
</dbReference>
<comment type="subcellular location">
    <subcellularLocation>
        <location evidence="1">Cell membrane</location>
        <topology evidence="1">Multi-pass membrane protein</topology>
    </subcellularLocation>
</comment>
<dbReference type="GO" id="GO:0016301">
    <property type="term" value="F:kinase activity"/>
    <property type="evidence" value="ECO:0007669"/>
    <property type="project" value="UniProtKB-KW"/>
</dbReference>
<dbReference type="PANTHER" id="PTHR14969:SF62">
    <property type="entry name" value="DECAPRENYLPHOSPHORYL-5-PHOSPHORIBOSE PHOSPHATASE RV3807C-RELATED"/>
    <property type="match status" value="1"/>
</dbReference>
<dbReference type="Pfam" id="PF01569">
    <property type="entry name" value="PAP2"/>
    <property type="match status" value="1"/>
</dbReference>
<protein>
    <submittedName>
        <fullName evidence="8">Diacylglycerol kinase family protein</fullName>
    </submittedName>
</protein>
<evidence type="ECO:0000256" key="4">
    <source>
        <dbReference type="ARBA" id="ARBA00022801"/>
    </source>
</evidence>
<dbReference type="eggNOG" id="COG0671">
    <property type="taxonomic scope" value="Bacteria"/>
</dbReference>
<dbReference type="EMBL" id="CP002786">
    <property type="protein sequence ID" value="AEF41399.1"/>
    <property type="molecule type" value="Genomic_DNA"/>
</dbReference>
<dbReference type="SMART" id="SM00046">
    <property type="entry name" value="DAGKc"/>
    <property type="match status" value="1"/>
</dbReference>
<dbReference type="Gene3D" id="3.40.50.10330">
    <property type="entry name" value="Probable inorganic polyphosphate/atp-NAD kinase, domain 1"/>
    <property type="match status" value="1"/>
</dbReference>
<keyword evidence="8" id="KW-0808">Transferase</keyword>
<dbReference type="eggNOG" id="COG1597">
    <property type="taxonomic scope" value="Bacteria"/>
</dbReference>
<feature type="domain" description="DAGKc" evidence="7">
    <location>
        <begin position="196"/>
        <end position="324"/>
    </location>
</feature>
<dbReference type="Pfam" id="PF00781">
    <property type="entry name" value="DAGK_cat"/>
    <property type="match status" value="1"/>
</dbReference>
<evidence type="ECO:0000256" key="5">
    <source>
        <dbReference type="ARBA" id="ARBA00022989"/>
    </source>
</evidence>
<dbReference type="PANTHER" id="PTHR14969">
    <property type="entry name" value="SPHINGOSINE-1-PHOSPHATE PHOSPHOHYDROLASE"/>
    <property type="match status" value="1"/>
</dbReference>
<keyword evidence="9" id="KW-1185">Reference proteome</keyword>
<dbReference type="Proteomes" id="UP000009235">
    <property type="component" value="Chromosome"/>
</dbReference>
<keyword evidence="4" id="KW-0378">Hydrolase</keyword>
<evidence type="ECO:0000256" key="3">
    <source>
        <dbReference type="ARBA" id="ARBA00022692"/>
    </source>
</evidence>
<dbReference type="GO" id="GO:0005886">
    <property type="term" value="C:plasma membrane"/>
    <property type="evidence" value="ECO:0007669"/>
    <property type="project" value="UniProtKB-SubCell"/>
</dbReference>
<dbReference type="GO" id="GO:0016787">
    <property type="term" value="F:hydrolase activity"/>
    <property type="evidence" value="ECO:0007669"/>
    <property type="project" value="UniProtKB-KW"/>
</dbReference>
<dbReference type="InterPro" id="IPR001206">
    <property type="entry name" value="Diacylglycerol_kinase_cat_dom"/>
</dbReference>
<dbReference type="STRING" id="443218.AS9A_2952"/>
<dbReference type="Gene3D" id="2.60.200.40">
    <property type="match status" value="1"/>
</dbReference>
<dbReference type="KEGG" id="asd:AS9A_2952"/>
<dbReference type="InterPro" id="IPR016064">
    <property type="entry name" value="NAD/diacylglycerol_kinase_sf"/>
</dbReference>
<evidence type="ECO:0000256" key="6">
    <source>
        <dbReference type="ARBA" id="ARBA00023136"/>
    </source>
</evidence>
<dbReference type="InterPro" id="IPR000326">
    <property type="entry name" value="PAP2/HPO"/>
</dbReference>
<dbReference type="SUPFAM" id="SSF48317">
    <property type="entry name" value="Acid phosphatase/Vanadium-dependent haloperoxidase"/>
    <property type="match status" value="1"/>
</dbReference>
<evidence type="ECO:0000256" key="1">
    <source>
        <dbReference type="ARBA" id="ARBA00004651"/>
    </source>
</evidence>
<keyword evidence="3" id="KW-0812">Transmembrane</keyword>
<gene>
    <name evidence="8" type="ordered locus">AS9A_2952</name>
</gene>
<dbReference type="SMART" id="SM00014">
    <property type="entry name" value="acidPPc"/>
    <property type="match status" value="1"/>
</dbReference>
<evidence type="ECO:0000256" key="2">
    <source>
        <dbReference type="ARBA" id="ARBA00022475"/>
    </source>
</evidence>
<reference evidence="8 9" key="1">
    <citation type="journal article" date="2011" name="J. Bacteriol.">
        <title>Complete genome sequence of Amycolicicoccus subflavus DQS3-9A1T, an actinomycete isolated from crude oil-polluted soil.</title>
        <authorList>
            <person name="Cai M."/>
            <person name="Chen W.M."/>
            <person name="Nie Y."/>
            <person name="Chi C.Q."/>
            <person name="Wang Y.N."/>
            <person name="Tang Y.Q."/>
            <person name="Li G.Y."/>
            <person name="Wu X.L."/>
        </authorList>
    </citation>
    <scope>NUCLEOTIDE SEQUENCE [LARGE SCALE GENOMIC DNA]</scope>
    <source>
        <strain evidence="9">DSM 45089 / DQS3-9A1</strain>
    </source>
</reference>
<keyword evidence="6" id="KW-0472">Membrane</keyword>
<dbReference type="Gene3D" id="1.20.144.10">
    <property type="entry name" value="Phosphatidic acid phosphatase type 2/haloperoxidase"/>
    <property type="match status" value="1"/>
</dbReference>
<evidence type="ECO:0000259" key="7">
    <source>
        <dbReference type="PROSITE" id="PS50146"/>
    </source>
</evidence>
<dbReference type="AlphaFoldDB" id="F6EKR9"/>
<keyword evidence="8" id="KW-0418">Kinase</keyword>
<dbReference type="CDD" id="cd01610">
    <property type="entry name" value="PAP2_like"/>
    <property type="match status" value="1"/>
</dbReference>
<keyword evidence="2" id="KW-1003">Cell membrane</keyword>
<sequence>MKMQPAFHVTAADRYLVKRTARWGPSSVDVVMAGLSRSANRGMLWVGTSVILYGAGGAYRRAAVRGLVSVSLSSLLANAALKWTFPRHRPPADAVPLARRTFDVPRSSSFPSGHSALAAAYATGVLLESKSAGLVVAPIAAAVAYSRVHTGVHWPTDVLAGVAVGSATALATRRWWASASDDPALPAETAPAPALPRGDGLIVLYNPESGRGASPLLEILRERLPDAKFSEIPLRDSLPETQAELVTLIQSADPKALGVCGGDGTVRTVTAAALETGLPLAVFPGGTLNHFALDTGAIDVDVVAAAVEDGSAYCIDTADVSVDGGTPITFVNTASIGGYPSALQTRKKWQRIAGKWIPLVAAMVREIATSPPLRATVNGRKTTLRLLFVGNGGYAPADRIPVGRTSLAEGKLDVRRIRADLRLSYLRALYAVLTGTLGKSPVHRRDRVARLNVTIIGDDVPLALDGDPLAEGTRFRFRARHCSLTLYAQNRT</sequence>
<name>F6EKR9_HOYSD</name>
<dbReference type="HOGENOM" id="CLU_045532_5_0_11"/>
<proteinExistence type="predicted"/>
<dbReference type="PROSITE" id="PS50146">
    <property type="entry name" value="DAGK"/>
    <property type="match status" value="1"/>
</dbReference>
<organism evidence="8 9">
    <name type="scientific">Hoyosella subflava (strain DSM 45089 / JCM 17490 / NBRC 109087 / DQS3-9A1)</name>
    <name type="common">Amycolicicoccus subflavus</name>
    <dbReference type="NCBI Taxonomy" id="443218"/>
    <lineage>
        <taxon>Bacteria</taxon>
        <taxon>Bacillati</taxon>
        <taxon>Actinomycetota</taxon>
        <taxon>Actinomycetes</taxon>
        <taxon>Mycobacteriales</taxon>
        <taxon>Hoyosellaceae</taxon>
        <taxon>Hoyosella</taxon>
    </lineage>
</organism>
<dbReference type="InterPro" id="IPR017438">
    <property type="entry name" value="ATP-NAD_kinase_N"/>
</dbReference>
<dbReference type="InterPro" id="IPR036938">
    <property type="entry name" value="PAP2/HPO_sf"/>
</dbReference>
<evidence type="ECO:0000313" key="8">
    <source>
        <dbReference type="EMBL" id="AEF41399.1"/>
    </source>
</evidence>
<accession>F6EKR9</accession>